<keyword evidence="9" id="KW-1185">Reference proteome</keyword>
<gene>
    <name evidence="8" type="ORF">NCGR_LOCUS3873</name>
</gene>
<evidence type="ECO:0000256" key="1">
    <source>
        <dbReference type="ARBA" id="ARBA00004123"/>
    </source>
</evidence>
<feature type="compositionally biased region" description="Low complexity" evidence="6">
    <location>
        <begin position="78"/>
        <end position="87"/>
    </location>
</feature>
<dbReference type="Pfam" id="PF22754">
    <property type="entry name" value="bHLH-TF_ACT-like_plant"/>
    <property type="match status" value="1"/>
</dbReference>
<keyword evidence="4" id="KW-0804">Transcription</keyword>
<dbReference type="SMART" id="SM00353">
    <property type="entry name" value="HLH"/>
    <property type="match status" value="1"/>
</dbReference>
<evidence type="ECO:0000256" key="3">
    <source>
        <dbReference type="ARBA" id="ARBA00023015"/>
    </source>
</evidence>
<dbReference type="Gene3D" id="4.10.280.10">
    <property type="entry name" value="Helix-loop-helix DNA-binding domain"/>
    <property type="match status" value="1"/>
</dbReference>
<keyword evidence="5" id="KW-0539">Nucleus</keyword>
<dbReference type="SUPFAM" id="SSF47459">
    <property type="entry name" value="HLH, helix-loop-helix DNA-binding domain"/>
    <property type="match status" value="1"/>
</dbReference>
<dbReference type="PANTHER" id="PTHR45959">
    <property type="entry name" value="BHLH TRANSCRIPTION FACTOR"/>
    <property type="match status" value="1"/>
</dbReference>
<protein>
    <recommendedName>
        <fullName evidence="7">BHLH domain-containing protein</fullName>
    </recommendedName>
</protein>
<dbReference type="AlphaFoldDB" id="A0A811MGL7"/>
<dbReference type="Pfam" id="PF00010">
    <property type="entry name" value="HLH"/>
    <property type="match status" value="1"/>
</dbReference>
<feature type="domain" description="BHLH" evidence="7">
    <location>
        <begin position="173"/>
        <end position="222"/>
    </location>
</feature>
<dbReference type="EMBL" id="CAJGYO010000001">
    <property type="protein sequence ID" value="CAD6206133.1"/>
    <property type="molecule type" value="Genomic_DNA"/>
</dbReference>
<evidence type="ECO:0000256" key="4">
    <source>
        <dbReference type="ARBA" id="ARBA00023163"/>
    </source>
</evidence>
<evidence type="ECO:0000259" key="7">
    <source>
        <dbReference type="PROSITE" id="PS50888"/>
    </source>
</evidence>
<dbReference type="InterPro" id="IPR011598">
    <property type="entry name" value="bHLH_dom"/>
</dbReference>
<reference evidence="8" key="1">
    <citation type="submission" date="2020-10" db="EMBL/GenBank/DDBJ databases">
        <authorList>
            <person name="Han B."/>
            <person name="Lu T."/>
            <person name="Zhao Q."/>
            <person name="Huang X."/>
            <person name="Zhao Y."/>
        </authorList>
    </citation>
    <scope>NUCLEOTIDE SEQUENCE</scope>
</reference>
<dbReference type="GO" id="GO:0005634">
    <property type="term" value="C:nucleus"/>
    <property type="evidence" value="ECO:0007669"/>
    <property type="project" value="UniProtKB-SubCell"/>
</dbReference>
<evidence type="ECO:0000256" key="2">
    <source>
        <dbReference type="ARBA" id="ARBA00005510"/>
    </source>
</evidence>
<accession>A0A811MGL7</accession>
<feature type="compositionally biased region" description="Low complexity" evidence="6">
    <location>
        <begin position="255"/>
        <end position="270"/>
    </location>
</feature>
<dbReference type="OrthoDB" id="690068at2759"/>
<feature type="region of interest" description="Disordered" evidence="6">
    <location>
        <begin position="58"/>
        <end position="87"/>
    </location>
</feature>
<evidence type="ECO:0000256" key="5">
    <source>
        <dbReference type="ARBA" id="ARBA00023242"/>
    </source>
</evidence>
<feature type="region of interest" description="Disordered" evidence="6">
    <location>
        <begin position="255"/>
        <end position="280"/>
    </location>
</feature>
<dbReference type="InterPro" id="IPR036638">
    <property type="entry name" value="HLH_DNA-bd_sf"/>
</dbReference>
<name>A0A811MGL7_9POAL</name>
<dbReference type="InterPro" id="IPR052610">
    <property type="entry name" value="bHLH_transcription_regulator"/>
</dbReference>
<dbReference type="Proteomes" id="UP000604825">
    <property type="component" value="Unassembled WGS sequence"/>
</dbReference>
<comment type="similarity">
    <text evidence="2">Belongs to the bHLH protein family.</text>
</comment>
<sequence>MEDSSLFLQWAMNTLRHEQPAAAAINDDCSSEATFPSLQALREASQAAEMVQELIAEAPANSWSSGDTTDGSGGGGNNNSAPAAAAAAMDHDVVWPASKTSPVSRPALSRSSSCTNPPLNWNFSAAAVSAQLGSDGMLPEFAPKHALPPDQVYGSPPARRAGLRSLAGSMSAPYAQDHIVAERKRREKINQRFIELSTVIPGLKKMDKATILSDATKYVKELQEKLKELEAGGSNGRRSIETVVLVKRPCLHAAAAAPDDDGSPLSASSGTPPAKRKQLPEIEARFSEKSVMVRIHCEDGKGVAVKVLAEVEELHLSIIHANVLPFAEGTLIITITAKASFFFTNKQFWHLPLHTV</sequence>
<comment type="caution">
    <text evidence="8">The sequence shown here is derived from an EMBL/GenBank/DDBJ whole genome shotgun (WGS) entry which is preliminary data.</text>
</comment>
<organism evidence="8 9">
    <name type="scientific">Miscanthus lutarioriparius</name>
    <dbReference type="NCBI Taxonomy" id="422564"/>
    <lineage>
        <taxon>Eukaryota</taxon>
        <taxon>Viridiplantae</taxon>
        <taxon>Streptophyta</taxon>
        <taxon>Embryophyta</taxon>
        <taxon>Tracheophyta</taxon>
        <taxon>Spermatophyta</taxon>
        <taxon>Magnoliopsida</taxon>
        <taxon>Liliopsida</taxon>
        <taxon>Poales</taxon>
        <taxon>Poaceae</taxon>
        <taxon>PACMAD clade</taxon>
        <taxon>Panicoideae</taxon>
        <taxon>Andropogonodae</taxon>
        <taxon>Andropogoneae</taxon>
        <taxon>Saccharinae</taxon>
        <taxon>Miscanthus</taxon>
    </lineage>
</organism>
<evidence type="ECO:0000313" key="9">
    <source>
        <dbReference type="Proteomes" id="UP000604825"/>
    </source>
</evidence>
<feature type="compositionally biased region" description="Low complexity" evidence="6">
    <location>
        <begin position="61"/>
        <end position="70"/>
    </location>
</feature>
<keyword evidence="3" id="KW-0805">Transcription regulation</keyword>
<evidence type="ECO:0000313" key="8">
    <source>
        <dbReference type="EMBL" id="CAD6206133.1"/>
    </source>
</evidence>
<dbReference type="InterPro" id="IPR054502">
    <property type="entry name" value="bHLH-TF_ACT-like_plant"/>
</dbReference>
<comment type="subcellular location">
    <subcellularLocation>
        <location evidence="1">Nucleus</location>
    </subcellularLocation>
</comment>
<proteinExistence type="inferred from homology"/>
<evidence type="ECO:0000256" key="6">
    <source>
        <dbReference type="SAM" id="MobiDB-lite"/>
    </source>
</evidence>
<dbReference type="PANTHER" id="PTHR45959:SF53">
    <property type="entry name" value="BHLH DOMAIN-CONTAINING PROTEIN"/>
    <property type="match status" value="1"/>
</dbReference>
<dbReference type="PROSITE" id="PS50888">
    <property type="entry name" value="BHLH"/>
    <property type="match status" value="1"/>
</dbReference>
<dbReference type="GO" id="GO:0046983">
    <property type="term" value="F:protein dimerization activity"/>
    <property type="evidence" value="ECO:0007669"/>
    <property type="project" value="InterPro"/>
</dbReference>